<dbReference type="SUPFAM" id="SSF52087">
    <property type="entry name" value="CRAL/TRIO domain"/>
    <property type="match status" value="1"/>
</dbReference>
<dbReference type="GO" id="GO:0005737">
    <property type="term" value="C:cytoplasm"/>
    <property type="evidence" value="ECO:0007669"/>
    <property type="project" value="TreeGrafter"/>
</dbReference>
<dbReference type="InterPro" id="IPR051064">
    <property type="entry name" value="SEC14/CRAL-TRIO_domain"/>
</dbReference>
<keyword evidence="3" id="KW-1185">Reference proteome</keyword>
<evidence type="ECO:0000259" key="1">
    <source>
        <dbReference type="PROSITE" id="PS50191"/>
    </source>
</evidence>
<dbReference type="SMART" id="SM01100">
    <property type="entry name" value="CRAL_TRIO_N"/>
    <property type="match status" value="1"/>
</dbReference>
<gene>
    <name evidence="2" type="ORF">Fcan01_17697</name>
</gene>
<reference evidence="2 3" key="1">
    <citation type="submission" date="2015-12" db="EMBL/GenBank/DDBJ databases">
        <title>The genome of Folsomia candida.</title>
        <authorList>
            <person name="Faddeeva A."/>
            <person name="Derks M.F."/>
            <person name="Anvar Y."/>
            <person name="Smit S."/>
            <person name="Van Straalen N."/>
            <person name="Roelofs D."/>
        </authorList>
    </citation>
    <scope>NUCLEOTIDE SEQUENCE [LARGE SCALE GENOMIC DNA]</scope>
    <source>
        <strain evidence="2 3">VU population</strain>
        <tissue evidence="2">Whole body</tissue>
    </source>
</reference>
<protein>
    <recommendedName>
        <fullName evidence="1">CRAL-TRIO domain-containing protein</fullName>
    </recommendedName>
</protein>
<dbReference type="Proteomes" id="UP000198287">
    <property type="component" value="Unassembled WGS sequence"/>
</dbReference>
<dbReference type="AlphaFoldDB" id="A0A226DTA2"/>
<sequence>MILSALAALSLIRNLENLNEIAPPVVQAGPVGKEIGAVKELQSRVADIMWNEHAKGASTMLRWLRAKKMDVNGAEKMIRDHIEWRKKYNIDKLRHTAPDPKLYKSLWYNMTGFARNQNPVMLLPFGSWDIRGYMDAGGNREEFDRHQGQMWEKALAAVEGVELKMKGPRKDNSPVTYIMLCDMGGLQYRQLANFNSLQFVLSMVFNFENNYPEVIYYAYLINSDWVVDTLVRIIRPFMTGSIDKLKVYGDRSKWEKVIRKQIDPAIIPYRYGGYTEKERQKMKLPPLPSCKFC</sequence>
<accession>A0A226DTA2</accession>
<dbReference type="PROSITE" id="PS50191">
    <property type="entry name" value="CRAL_TRIO"/>
    <property type="match status" value="1"/>
</dbReference>
<dbReference type="InterPro" id="IPR036865">
    <property type="entry name" value="CRAL-TRIO_dom_sf"/>
</dbReference>
<dbReference type="InterPro" id="IPR036273">
    <property type="entry name" value="CRAL/TRIO_N_dom_sf"/>
</dbReference>
<organism evidence="2 3">
    <name type="scientific">Folsomia candida</name>
    <name type="common">Springtail</name>
    <dbReference type="NCBI Taxonomy" id="158441"/>
    <lineage>
        <taxon>Eukaryota</taxon>
        <taxon>Metazoa</taxon>
        <taxon>Ecdysozoa</taxon>
        <taxon>Arthropoda</taxon>
        <taxon>Hexapoda</taxon>
        <taxon>Collembola</taxon>
        <taxon>Entomobryomorpha</taxon>
        <taxon>Isotomoidea</taxon>
        <taxon>Isotomidae</taxon>
        <taxon>Proisotominae</taxon>
        <taxon>Folsomia</taxon>
    </lineage>
</organism>
<dbReference type="PANTHER" id="PTHR23324:SF83">
    <property type="entry name" value="SEC14-LIKE PROTEIN 2"/>
    <property type="match status" value="1"/>
</dbReference>
<dbReference type="InterPro" id="IPR011074">
    <property type="entry name" value="CRAL/TRIO_N_dom"/>
</dbReference>
<dbReference type="Pfam" id="PF00650">
    <property type="entry name" value="CRAL_TRIO"/>
    <property type="match status" value="1"/>
</dbReference>
<dbReference type="PANTHER" id="PTHR23324">
    <property type="entry name" value="SEC14 RELATED PROTEIN"/>
    <property type="match status" value="1"/>
</dbReference>
<dbReference type="InterPro" id="IPR001251">
    <property type="entry name" value="CRAL-TRIO_dom"/>
</dbReference>
<name>A0A226DTA2_FOLCA</name>
<feature type="domain" description="CRAL-TRIO" evidence="1">
    <location>
        <begin position="98"/>
        <end position="279"/>
    </location>
</feature>
<dbReference type="EMBL" id="LNIX01000013">
    <property type="protein sequence ID" value="OXA47436.1"/>
    <property type="molecule type" value="Genomic_DNA"/>
</dbReference>
<dbReference type="SMART" id="SM00516">
    <property type="entry name" value="SEC14"/>
    <property type="match status" value="1"/>
</dbReference>
<dbReference type="OrthoDB" id="1434354at2759"/>
<proteinExistence type="predicted"/>
<dbReference type="SUPFAM" id="SSF46938">
    <property type="entry name" value="CRAL/TRIO N-terminal domain"/>
    <property type="match status" value="1"/>
</dbReference>
<evidence type="ECO:0000313" key="2">
    <source>
        <dbReference type="EMBL" id="OXA47436.1"/>
    </source>
</evidence>
<dbReference type="CDD" id="cd00170">
    <property type="entry name" value="SEC14"/>
    <property type="match status" value="1"/>
</dbReference>
<comment type="caution">
    <text evidence="2">The sequence shown here is derived from an EMBL/GenBank/DDBJ whole genome shotgun (WGS) entry which is preliminary data.</text>
</comment>
<dbReference type="Gene3D" id="3.40.525.10">
    <property type="entry name" value="CRAL-TRIO lipid binding domain"/>
    <property type="match status" value="1"/>
</dbReference>
<evidence type="ECO:0000313" key="3">
    <source>
        <dbReference type="Proteomes" id="UP000198287"/>
    </source>
</evidence>